<feature type="transmembrane region" description="Helical" evidence="1">
    <location>
        <begin position="51"/>
        <end position="70"/>
    </location>
</feature>
<name>A0A1M7MLX7_9HYPH</name>
<keyword evidence="1" id="KW-1133">Transmembrane helix</keyword>
<feature type="transmembrane region" description="Helical" evidence="1">
    <location>
        <begin position="82"/>
        <end position="106"/>
    </location>
</feature>
<dbReference type="EMBL" id="FRBW01000004">
    <property type="protein sequence ID" value="SHM91943.1"/>
    <property type="molecule type" value="Genomic_DNA"/>
</dbReference>
<feature type="transmembrane region" description="Helical" evidence="1">
    <location>
        <begin position="12"/>
        <end position="35"/>
    </location>
</feature>
<keyword evidence="3" id="KW-1185">Reference proteome</keyword>
<evidence type="ECO:0000313" key="3">
    <source>
        <dbReference type="Proteomes" id="UP000186002"/>
    </source>
</evidence>
<sequence>MSFTAPVDRQAYFRLGVLFALAEALSLLVTIYLILTLEGADPFKPGRSREAFVFTELTFLAALAIFRVTLAWRRVAFARRSHWHTAVFSLFALMKPPVLAVLLLLWTPDTLPVGLVALQLNAALVWFWLYCLKPREGAEAV</sequence>
<feature type="transmembrane region" description="Helical" evidence="1">
    <location>
        <begin position="112"/>
        <end position="132"/>
    </location>
</feature>
<dbReference type="AlphaFoldDB" id="A0A1M7MLX7"/>
<dbReference type="Proteomes" id="UP000186002">
    <property type="component" value="Unassembled WGS sequence"/>
</dbReference>
<dbReference type="RefSeq" id="WP_073014586.1">
    <property type="nucleotide sequence ID" value="NZ_FRBW01000004.1"/>
</dbReference>
<keyword evidence="1" id="KW-0812">Transmembrane</keyword>
<reference evidence="2 3" key="1">
    <citation type="submission" date="2016-11" db="EMBL/GenBank/DDBJ databases">
        <authorList>
            <person name="Jaros S."/>
            <person name="Januszkiewicz K."/>
            <person name="Wedrychowicz H."/>
        </authorList>
    </citation>
    <scope>NUCLEOTIDE SEQUENCE [LARGE SCALE GENOMIC DNA]</scope>
    <source>
        <strain evidence="2 3">DSM 22153</strain>
    </source>
</reference>
<accession>A0A1M7MLX7</accession>
<organism evidence="2 3">
    <name type="scientific">Roseibium suaedae</name>
    <dbReference type="NCBI Taxonomy" id="735517"/>
    <lineage>
        <taxon>Bacteria</taxon>
        <taxon>Pseudomonadati</taxon>
        <taxon>Pseudomonadota</taxon>
        <taxon>Alphaproteobacteria</taxon>
        <taxon>Hyphomicrobiales</taxon>
        <taxon>Stappiaceae</taxon>
        <taxon>Roseibium</taxon>
    </lineage>
</organism>
<gene>
    <name evidence="2" type="ORF">SAMN05444272_3465</name>
</gene>
<protein>
    <submittedName>
        <fullName evidence="2">Uncharacterized protein</fullName>
    </submittedName>
</protein>
<keyword evidence="1" id="KW-0472">Membrane</keyword>
<proteinExistence type="predicted"/>
<evidence type="ECO:0000313" key="2">
    <source>
        <dbReference type="EMBL" id="SHM91943.1"/>
    </source>
</evidence>
<evidence type="ECO:0000256" key="1">
    <source>
        <dbReference type="SAM" id="Phobius"/>
    </source>
</evidence>